<dbReference type="Proteomes" id="UP000789508">
    <property type="component" value="Unassembled WGS sequence"/>
</dbReference>
<dbReference type="GO" id="GO:0005657">
    <property type="term" value="C:replication fork"/>
    <property type="evidence" value="ECO:0007669"/>
    <property type="project" value="TreeGrafter"/>
</dbReference>
<comment type="caution">
    <text evidence="2">The sequence shown here is derived from an EMBL/GenBank/DDBJ whole genome shotgun (WGS) entry which is preliminary data.</text>
</comment>
<accession>A0A9N9JAQ0</accession>
<dbReference type="EMBL" id="CAJVPS010051684">
    <property type="protein sequence ID" value="CAG8769860.1"/>
    <property type="molecule type" value="Genomic_DNA"/>
</dbReference>
<evidence type="ECO:0000313" key="3">
    <source>
        <dbReference type="Proteomes" id="UP000789508"/>
    </source>
</evidence>
<dbReference type="AlphaFoldDB" id="A0A9N9JAQ0"/>
<organism evidence="2 3">
    <name type="scientific">Ambispora leptoticha</name>
    <dbReference type="NCBI Taxonomy" id="144679"/>
    <lineage>
        <taxon>Eukaryota</taxon>
        <taxon>Fungi</taxon>
        <taxon>Fungi incertae sedis</taxon>
        <taxon>Mucoromycota</taxon>
        <taxon>Glomeromycotina</taxon>
        <taxon>Glomeromycetes</taxon>
        <taxon>Archaeosporales</taxon>
        <taxon>Ambisporaceae</taxon>
        <taxon>Ambispora</taxon>
    </lineage>
</organism>
<sequence>IGDGTNISELDNTIDIPKDMITNSDLTSLIKTTYHDIDIKNTSTDQYLKNRIILSSRNVDVVNINLAILDIFPEKEKTYLSSDNIITEESDSNTNFYPNEFLNFLKPNGLPPSKLKLKIGYPIILLRNLAPHQSLCNGSQLIITRLNDHLIEAHILTGDYAGNSTFIPCISLISSASELPFKLKQRQFPIQLAFAITINKSQ</sequence>
<feature type="non-terminal residue" evidence="2">
    <location>
        <position position="1"/>
    </location>
</feature>
<dbReference type="SUPFAM" id="SSF52540">
    <property type="entry name" value="P-loop containing nucleoside triphosphate hydrolases"/>
    <property type="match status" value="1"/>
</dbReference>
<proteinExistence type="predicted"/>
<dbReference type="InterPro" id="IPR049163">
    <property type="entry name" value="Pif1-like_2B_dom"/>
</dbReference>
<dbReference type="Pfam" id="PF21530">
    <property type="entry name" value="Pif1_2B_dom"/>
    <property type="match status" value="1"/>
</dbReference>
<feature type="domain" description="DNA helicase Pif1-like 2B" evidence="1">
    <location>
        <begin position="100"/>
        <end position="146"/>
    </location>
</feature>
<dbReference type="PANTHER" id="PTHR23274:SF51">
    <property type="entry name" value="OS03G0423850 PROTEIN"/>
    <property type="match status" value="1"/>
</dbReference>
<protein>
    <submittedName>
        <fullName evidence="2">11509_t:CDS:1</fullName>
    </submittedName>
</protein>
<gene>
    <name evidence="2" type="ORF">ALEPTO_LOCUS14086</name>
</gene>
<evidence type="ECO:0000313" key="2">
    <source>
        <dbReference type="EMBL" id="CAG8769860.1"/>
    </source>
</evidence>
<feature type="non-terminal residue" evidence="2">
    <location>
        <position position="202"/>
    </location>
</feature>
<dbReference type="GO" id="GO:0006260">
    <property type="term" value="P:DNA replication"/>
    <property type="evidence" value="ECO:0007669"/>
    <property type="project" value="TreeGrafter"/>
</dbReference>
<reference evidence="2" key="1">
    <citation type="submission" date="2021-06" db="EMBL/GenBank/DDBJ databases">
        <authorList>
            <person name="Kallberg Y."/>
            <person name="Tangrot J."/>
            <person name="Rosling A."/>
        </authorList>
    </citation>
    <scope>NUCLEOTIDE SEQUENCE</scope>
    <source>
        <strain evidence="2">FL130A</strain>
    </source>
</reference>
<dbReference type="OrthoDB" id="3691720at2759"/>
<dbReference type="InterPro" id="IPR027417">
    <property type="entry name" value="P-loop_NTPase"/>
</dbReference>
<name>A0A9N9JAQ0_9GLOM</name>
<dbReference type="PANTHER" id="PTHR23274">
    <property type="entry name" value="DNA HELICASE-RELATED"/>
    <property type="match status" value="1"/>
</dbReference>
<keyword evidence="3" id="KW-1185">Reference proteome</keyword>
<evidence type="ECO:0000259" key="1">
    <source>
        <dbReference type="Pfam" id="PF21530"/>
    </source>
</evidence>